<evidence type="ECO:0000313" key="2">
    <source>
        <dbReference type="EMBL" id="POY38902.1"/>
    </source>
</evidence>
<dbReference type="EMBL" id="PQVG01000006">
    <property type="protein sequence ID" value="POY38902.1"/>
    <property type="molecule type" value="Genomic_DNA"/>
</dbReference>
<evidence type="ECO:0000313" key="3">
    <source>
        <dbReference type="Proteomes" id="UP000237310"/>
    </source>
</evidence>
<feature type="signal peptide" evidence="1">
    <location>
        <begin position="1"/>
        <end position="21"/>
    </location>
</feature>
<reference evidence="2 3" key="1">
    <citation type="submission" date="2018-01" db="EMBL/GenBank/DDBJ databases">
        <authorList>
            <person name="Gaut B.S."/>
            <person name="Morton B.R."/>
            <person name="Clegg M.T."/>
            <person name="Duvall M.R."/>
        </authorList>
    </citation>
    <scope>NUCLEOTIDE SEQUENCE [LARGE SCALE GENOMIC DNA]</scope>
    <source>
        <strain evidence="2 3">HR-AY</strain>
    </source>
</reference>
<dbReference type="RefSeq" id="WP_103806475.1">
    <property type="nucleotide sequence ID" value="NZ_PQVG01000006.1"/>
</dbReference>
<sequence length="358" mass="38165">MKQKITFFLFILLALVSTVNAQSIGRKLISNAGGTLQAGGKKIAFTVGTKRHNLGTAKAAIVKGTISTGIVSADVCLGGTFNLPFTATAMNAGNIFTAQLSNAAGSFDNPVNIGTLSATSTGAIQVTIPATTLAGTGYRIRVTSSSPAIISTDNGTNIAINPTIIAITVPEVINTVNASPVDLNSFLPQGTPSNGLWLDINNTGFLNGSYLDPMNKAAGEYIFHYTVLTDTCLTNYIVTVKLDQSFVLGCGTVLVHNAFSPNGDAMNSTFVIDNIDEVTCYPENSVEIFDRQGLLVFSTKNYNNEKNNFNGIARGKNVIKQGAGLPTGTYFYILNYNFYTSKNKIQTKREEGFLYLVN</sequence>
<feature type="chain" id="PRO_5015765393" description="Gliding motility-associated C-terminal domain-containing protein" evidence="1">
    <location>
        <begin position="22"/>
        <end position="358"/>
    </location>
</feature>
<evidence type="ECO:0008006" key="4">
    <source>
        <dbReference type="Google" id="ProtNLM"/>
    </source>
</evidence>
<accession>A0A2S5A955</accession>
<gene>
    <name evidence="2" type="ORF">C3L50_12345</name>
</gene>
<dbReference type="Proteomes" id="UP000237310">
    <property type="component" value="Unassembled WGS sequence"/>
</dbReference>
<keyword evidence="3" id="KW-1185">Reference proteome</keyword>
<dbReference type="OrthoDB" id="599464at2"/>
<proteinExistence type="predicted"/>
<organism evidence="2 3">
    <name type="scientific">Flavobacterium alvei</name>
    <dbReference type="NCBI Taxonomy" id="2080416"/>
    <lineage>
        <taxon>Bacteria</taxon>
        <taxon>Pseudomonadati</taxon>
        <taxon>Bacteroidota</taxon>
        <taxon>Flavobacteriia</taxon>
        <taxon>Flavobacteriales</taxon>
        <taxon>Flavobacteriaceae</taxon>
        <taxon>Flavobacterium</taxon>
    </lineage>
</organism>
<protein>
    <recommendedName>
        <fullName evidence="4">Gliding motility-associated C-terminal domain-containing protein</fullName>
    </recommendedName>
</protein>
<name>A0A2S5A955_9FLAO</name>
<comment type="caution">
    <text evidence="2">The sequence shown here is derived from an EMBL/GenBank/DDBJ whole genome shotgun (WGS) entry which is preliminary data.</text>
</comment>
<keyword evidence="1" id="KW-0732">Signal</keyword>
<dbReference type="Pfam" id="PF13585">
    <property type="entry name" value="CHU_C"/>
    <property type="match status" value="1"/>
</dbReference>
<dbReference type="AlphaFoldDB" id="A0A2S5A955"/>
<evidence type="ECO:0000256" key="1">
    <source>
        <dbReference type="SAM" id="SignalP"/>
    </source>
</evidence>